<keyword evidence="2" id="KW-1185">Reference proteome</keyword>
<dbReference type="RefSeq" id="WP_113950623.1">
    <property type="nucleotide sequence ID" value="NZ_QNQU01000019.1"/>
</dbReference>
<dbReference type="Pfam" id="PF22252">
    <property type="entry name" value="PNGase_F-II_N"/>
    <property type="match status" value="1"/>
</dbReference>
<dbReference type="AlphaFoldDB" id="A0A366KRM1"/>
<reference evidence="1 2" key="1">
    <citation type="submission" date="2018-07" db="EMBL/GenBank/DDBJ databases">
        <title>A draft genome of a endophytic bacteria, a new species of Pedobacter.</title>
        <authorList>
            <person name="Zhang Z.D."/>
            <person name="Chen Z.J."/>
        </authorList>
    </citation>
    <scope>NUCLEOTIDE SEQUENCE [LARGE SCALE GENOMIC DNA]</scope>
    <source>
        <strain evidence="1 2">RS10</strain>
    </source>
</reference>
<sequence length="253" mass="28776">MIRLVSISILSFILIGSLQAQSKGTLNYKLITRAGITNTEVNHIVYFKGVKSLELGIPKKLIPITEKKSETEISEIVVVKSKKPSFVYKDLRLNKLIVSDFIISKQYIIADTLNNFKWKITSEHKKILGYTCTKANLNFRGRNYVVWFTEQVPLPLGPWKFGGLPGLIVKVTDSEVKFDYELTGINLKAKFDDKIIAVPVEYAKDKPITPVQFINLFKKKLSDIEKMSRTTTTFQGGRISNVTINLPEKQEKF</sequence>
<proteinExistence type="predicted"/>
<comment type="caution">
    <text evidence="1">The sequence shown here is derived from an EMBL/GenBank/DDBJ whole genome shotgun (WGS) entry which is preliminary data.</text>
</comment>
<gene>
    <name evidence="1" type="ORF">DRW42_20070</name>
</gene>
<evidence type="ECO:0000313" key="2">
    <source>
        <dbReference type="Proteomes" id="UP000252081"/>
    </source>
</evidence>
<evidence type="ECO:0000313" key="1">
    <source>
        <dbReference type="EMBL" id="RBQ03794.1"/>
    </source>
</evidence>
<dbReference type="OrthoDB" id="1440774at2"/>
<evidence type="ECO:0008006" key="3">
    <source>
        <dbReference type="Google" id="ProtNLM"/>
    </source>
</evidence>
<dbReference type="EMBL" id="QNQU01000019">
    <property type="protein sequence ID" value="RBQ03794.1"/>
    <property type="molecule type" value="Genomic_DNA"/>
</dbReference>
<dbReference type="Proteomes" id="UP000252081">
    <property type="component" value="Unassembled WGS sequence"/>
</dbReference>
<dbReference type="NCBIfam" id="TIGR01200">
    <property type="entry name" value="GLPGLI"/>
    <property type="match status" value="1"/>
</dbReference>
<name>A0A366KRM1_9SPHI</name>
<protein>
    <recommendedName>
        <fullName evidence="3">GLPGLI family protein</fullName>
    </recommendedName>
</protein>
<dbReference type="InterPro" id="IPR005901">
    <property type="entry name" value="GLPGLI"/>
</dbReference>
<accession>A0A366KRM1</accession>
<organism evidence="1 2">
    <name type="scientific">Pedobacter miscanthi</name>
    <dbReference type="NCBI Taxonomy" id="2259170"/>
    <lineage>
        <taxon>Bacteria</taxon>
        <taxon>Pseudomonadati</taxon>
        <taxon>Bacteroidota</taxon>
        <taxon>Sphingobacteriia</taxon>
        <taxon>Sphingobacteriales</taxon>
        <taxon>Sphingobacteriaceae</taxon>
        <taxon>Pedobacter</taxon>
    </lineage>
</organism>